<name>A0ABW5BQT5_9PROT</name>
<evidence type="ECO:0000313" key="1">
    <source>
        <dbReference type="EMBL" id="MFD2207949.1"/>
    </source>
</evidence>
<dbReference type="Gene3D" id="3.90.550.10">
    <property type="entry name" value="Spore Coat Polysaccharide Biosynthesis Protein SpsA, Chain A"/>
    <property type="match status" value="1"/>
</dbReference>
<dbReference type="RefSeq" id="WP_380255423.1">
    <property type="nucleotide sequence ID" value="NZ_JBHUII010000013.1"/>
</dbReference>
<reference evidence="2" key="1">
    <citation type="journal article" date="2019" name="Int. J. Syst. Evol. Microbiol.">
        <title>The Global Catalogue of Microorganisms (GCM) 10K type strain sequencing project: providing services to taxonomists for standard genome sequencing and annotation.</title>
        <authorList>
            <consortium name="The Broad Institute Genomics Platform"/>
            <consortium name="The Broad Institute Genome Sequencing Center for Infectious Disease"/>
            <person name="Wu L."/>
            <person name="Ma J."/>
        </authorList>
    </citation>
    <scope>NUCLEOTIDE SEQUENCE [LARGE SCALE GENOMIC DNA]</scope>
    <source>
        <strain evidence="2">CGMCC 4.7192</strain>
    </source>
</reference>
<dbReference type="GO" id="GO:0016779">
    <property type="term" value="F:nucleotidyltransferase activity"/>
    <property type="evidence" value="ECO:0007669"/>
    <property type="project" value="UniProtKB-KW"/>
</dbReference>
<dbReference type="Proteomes" id="UP001597294">
    <property type="component" value="Unassembled WGS sequence"/>
</dbReference>
<evidence type="ECO:0000313" key="2">
    <source>
        <dbReference type="Proteomes" id="UP001597294"/>
    </source>
</evidence>
<dbReference type="CDD" id="cd02513">
    <property type="entry name" value="CMP-NeuAc_Synthase"/>
    <property type="match status" value="1"/>
</dbReference>
<dbReference type="InterPro" id="IPR003329">
    <property type="entry name" value="Cytidylyl_trans"/>
</dbReference>
<comment type="caution">
    <text evidence="1">The sequence shown here is derived from an EMBL/GenBank/DDBJ whole genome shotgun (WGS) entry which is preliminary data.</text>
</comment>
<proteinExistence type="predicted"/>
<dbReference type="InterPro" id="IPR050793">
    <property type="entry name" value="CMP-NeuNAc_synthase"/>
</dbReference>
<dbReference type="InterPro" id="IPR029044">
    <property type="entry name" value="Nucleotide-diphossugar_trans"/>
</dbReference>
<dbReference type="PANTHER" id="PTHR21485">
    <property type="entry name" value="HAD SUPERFAMILY MEMBERS CMAS AND KDSC"/>
    <property type="match status" value="1"/>
</dbReference>
<keyword evidence="2" id="KW-1185">Reference proteome</keyword>
<sequence length="233" mass="26288">MTAFVPARSGSKRLVGKNIKLLAGKPLVFWTLEPLMLSKKVDRVIFSTDSLDYWEIVKTHFDSNKLTLDYRLPEEAGDNVKIFDYIVTKREKIFKSSDEVFILTLPTVPFRTLKHIDEAYELYCMTQSPIFSATEYGFPISFAFTVNRGGRWTPMYDASPLVTGNTRSQDQQVVYHPNGAIYIREIADLADKNLKTLYMGASPYLMDRTASIDIDNETDFVIASAIAEAGLAG</sequence>
<protein>
    <submittedName>
        <fullName evidence="1">Acylneuraminate cytidylyltransferase family protein</fullName>
        <ecNumber evidence="1">2.7.7.-</ecNumber>
    </submittedName>
</protein>
<keyword evidence="1" id="KW-0548">Nucleotidyltransferase</keyword>
<dbReference type="SUPFAM" id="SSF53448">
    <property type="entry name" value="Nucleotide-diphospho-sugar transferases"/>
    <property type="match status" value="1"/>
</dbReference>
<dbReference type="EMBL" id="JBHUII010000013">
    <property type="protein sequence ID" value="MFD2207949.1"/>
    <property type="molecule type" value="Genomic_DNA"/>
</dbReference>
<organism evidence="1 2">
    <name type="scientific">Kiloniella antarctica</name>
    <dbReference type="NCBI Taxonomy" id="1550907"/>
    <lineage>
        <taxon>Bacteria</taxon>
        <taxon>Pseudomonadati</taxon>
        <taxon>Pseudomonadota</taxon>
        <taxon>Alphaproteobacteria</taxon>
        <taxon>Rhodospirillales</taxon>
        <taxon>Kiloniellaceae</taxon>
        <taxon>Kiloniella</taxon>
    </lineage>
</organism>
<gene>
    <name evidence="1" type="ORF">ACFSKO_20220</name>
</gene>
<accession>A0ABW5BQT5</accession>
<dbReference type="PANTHER" id="PTHR21485:SF6">
    <property type="entry name" value="N-ACYLNEURAMINATE CYTIDYLYLTRANSFERASE-RELATED"/>
    <property type="match status" value="1"/>
</dbReference>
<dbReference type="Pfam" id="PF02348">
    <property type="entry name" value="CTP_transf_3"/>
    <property type="match status" value="1"/>
</dbReference>
<dbReference type="EC" id="2.7.7.-" evidence="1"/>
<keyword evidence="1" id="KW-0808">Transferase</keyword>